<evidence type="ECO:0008006" key="4">
    <source>
        <dbReference type="Google" id="ProtNLM"/>
    </source>
</evidence>
<keyword evidence="1" id="KW-0732">Signal</keyword>
<dbReference type="AlphaFoldDB" id="A0A1M6D533"/>
<protein>
    <recommendedName>
        <fullName evidence="4">YtkA-like</fullName>
    </recommendedName>
</protein>
<evidence type="ECO:0000256" key="1">
    <source>
        <dbReference type="SAM" id="SignalP"/>
    </source>
</evidence>
<dbReference type="PROSITE" id="PS51257">
    <property type="entry name" value="PROKAR_LIPOPROTEIN"/>
    <property type="match status" value="1"/>
</dbReference>
<organism evidence="2 3">
    <name type="scientific">Aequorivita viscosa</name>
    <dbReference type="NCBI Taxonomy" id="797419"/>
    <lineage>
        <taxon>Bacteria</taxon>
        <taxon>Pseudomonadati</taxon>
        <taxon>Bacteroidota</taxon>
        <taxon>Flavobacteriia</taxon>
        <taxon>Flavobacteriales</taxon>
        <taxon>Flavobacteriaceae</taxon>
        <taxon>Aequorivita</taxon>
    </lineage>
</organism>
<gene>
    <name evidence="2" type="ORF">SAMN04487908_104156</name>
</gene>
<evidence type="ECO:0000313" key="2">
    <source>
        <dbReference type="EMBL" id="SHI68375.1"/>
    </source>
</evidence>
<sequence>MKTLKYIFAILIISASFLSCSTDNDDEPTPMNPVAGLIKIYEFSEADHTVEIYSEKQVLEVGYNELSIRILDKASNNYISNAEPTWMPMMHMESMSHSGPHSMLRNTENETVYKGHIVFQMAENDTEYWEVALNYNFNGEPMSMAQRVSVVQPVDGFRKTQVFTGADEVRYIMAFVNPKDPQVAINDFQAVLYKMENMMTFPVVENYKVTVDPRMPSMGNHTSPNNEDMVYNAATKMYNGKLSFTMTGYWKINLKLLNASGEVLKGEDITDDNPASSLYFELEF</sequence>
<feature type="signal peptide" evidence="1">
    <location>
        <begin position="1"/>
        <end position="21"/>
    </location>
</feature>
<name>A0A1M6D533_9FLAO</name>
<dbReference type="RefSeq" id="WP_073215532.1">
    <property type="nucleotide sequence ID" value="NZ_FNNS01000005.1"/>
</dbReference>
<feature type="chain" id="PRO_5009916583" description="YtkA-like" evidence="1">
    <location>
        <begin position="22"/>
        <end position="284"/>
    </location>
</feature>
<dbReference type="STRING" id="797419.SAMN05216556_105156"/>
<dbReference type="OrthoDB" id="1065544at2"/>
<proteinExistence type="predicted"/>
<keyword evidence="3" id="KW-1185">Reference proteome</keyword>
<dbReference type="EMBL" id="FQYV01000004">
    <property type="protein sequence ID" value="SHI68375.1"/>
    <property type="molecule type" value="Genomic_DNA"/>
</dbReference>
<accession>A0A1M6D533</accession>
<reference evidence="3" key="1">
    <citation type="submission" date="2016-11" db="EMBL/GenBank/DDBJ databases">
        <authorList>
            <person name="Varghese N."/>
            <person name="Submissions S."/>
        </authorList>
    </citation>
    <scope>NUCLEOTIDE SEQUENCE [LARGE SCALE GENOMIC DNA]</scope>
    <source>
        <strain evidence="3">DSM 26349</strain>
    </source>
</reference>
<dbReference type="Proteomes" id="UP000184172">
    <property type="component" value="Unassembled WGS sequence"/>
</dbReference>
<evidence type="ECO:0000313" key="3">
    <source>
        <dbReference type="Proteomes" id="UP000184172"/>
    </source>
</evidence>